<sequence>MKNTEHSKKYFGKVMSVLAPPRPSSRIEVVENTIHSTDLAIRYSTSVYNTKHGYLKKSALIVAEVSGNDGNAFSALAEHQNKTFVSFFQLNPTCCTFTD</sequence>
<reference evidence="3" key="1">
    <citation type="submission" date="2016-06" db="UniProtKB">
        <authorList>
            <consortium name="WormBaseParasite"/>
        </authorList>
    </citation>
    <scope>IDENTIFICATION</scope>
</reference>
<dbReference type="WBParaSite" id="GPUH_0002717001-mRNA-1">
    <property type="protein sequence ID" value="GPUH_0002717001-mRNA-1"/>
    <property type="gene ID" value="GPUH_0002717001"/>
</dbReference>
<keyword evidence="2" id="KW-1185">Reference proteome</keyword>
<dbReference type="Proteomes" id="UP000271098">
    <property type="component" value="Unassembled WGS sequence"/>
</dbReference>
<reference evidence="1 2" key="2">
    <citation type="submission" date="2018-11" db="EMBL/GenBank/DDBJ databases">
        <authorList>
            <consortium name="Pathogen Informatics"/>
        </authorList>
    </citation>
    <scope>NUCLEOTIDE SEQUENCE [LARGE SCALE GENOMIC DNA]</scope>
</reference>
<gene>
    <name evidence="1" type="ORF">GPUH_LOCUS27140</name>
</gene>
<dbReference type="OrthoDB" id="5830925at2759"/>
<evidence type="ECO:0000313" key="2">
    <source>
        <dbReference type="Proteomes" id="UP000271098"/>
    </source>
</evidence>
<evidence type="ECO:0000313" key="3">
    <source>
        <dbReference type="WBParaSite" id="GPUH_0002717001-mRNA-1"/>
    </source>
</evidence>
<organism evidence="3">
    <name type="scientific">Gongylonema pulchrum</name>
    <dbReference type="NCBI Taxonomy" id="637853"/>
    <lineage>
        <taxon>Eukaryota</taxon>
        <taxon>Metazoa</taxon>
        <taxon>Ecdysozoa</taxon>
        <taxon>Nematoda</taxon>
        <taxon>Chromadorea</taxon>
        <taxon>Rhabditida</taxon>
        <taxon>Spirurina</taxon>
        <taxon>Spiruromorpha</taxon>
        <taxon>Spiruroidea</taxon>
        <taxon>Gongylonematidae</taxon>
        <taxon>Gongylonema</taxon>
    </lineage>
</organism>
<proteinExistence type="predicted"/>
<protein>
    <submittedName>
        <fullName evidence="3">Transposase</fullName>
    </submittedName>
</protein>
<name>A0A183F1P9_9BILA</name>
<evidence type="ECO:0000313" key="1">
    <source>
        <dbReference type="EMBL" id="VDN50009.1"/>
    </source>
</evidence>
<dbReference type="AlphaFoldDB" id="A0A183F1P9"/>
<accession>A0A183F1P9</accession>
<dbReference type="EMBL" id="UYRT01120157">
    <property type="protein sequence ID" value="VDN50009.1"/>
    <property type="molecule type" value="Genomic_DNA"/>
</dbReference>